<dbReference type="InterPro" id="IPR025857">
    <property type="entry name" value="MacB_PCD"/>
</dbReference>
<dbReference type="PANTHER" id="PTHR30572">
    <property type="entry name" value="MEMBRANE COMPONENT OF TRANSPORTER-RELATED"/>
    <property type="match status" value="1"/>
</dbReference>
<evidence type="ECO:0000256" key="6">
    <source>
        <dbReference type="ARBA" id="ARBA00038076"/>
    </source>
</evidence>
<dbReference type="Proteomes" id="UP000295008">
    <property type="component" value="Unassembled WGS sequence"/>
</dbReference>
<comment type="similarity">
    <text evidence="6">Belongs to the ABC-4 integral membrane protein family.</text>
</comment>
<feature type="transmembrane region" description="Helical" evidence="7">
    <location>
        <begin position="21"/>
        <end position="42"/>
    </location>
</feature>
<feature type="transmembrane region" description="Helical" evidence="7">
    <location>
        <begin position="320"/>
        <end position="346"/>
    </location>
</feature>
<dbReference type="InterPro" id="IPR003838">
    <property type="entry name" value="ABC3_permease_C"/>
</dbReference>
<dbReference type="InterPro" id="IPR001763">
    <property type="entry name" value="Rhodanese-like_dom"/>
</dbReference>
<dbReference type="RefSeq" id="WP_165908289.1">
    <property type="nucleotide sequence ID" value="NZ_SLUN01000049.1"/>
</dbReference>
<evidence type="ECO:0000259" key="8">
    <source>
        <dbReference type="PROSITE" id="PS50206"/>
    </source>
</evidence>
<reference evidence="9 10" key="1">
    <citation type="submission" date="2019-03" db="EMBL/GenBank/DDBJ databases">
        <title>Genomic Encyclopedia of Type Strains, Phase IV (KMG-IV): sequencing the most valuable type-strain genomes for metagenomic binning, comparative biology and taxonomic classification.</title>
        <authorList>
            <person name="Goeker M."/>
        </authorList>
    </citation>
    <scope>NUCLEOTIDE SEQUENCE [LARGE SCALE GENOMIC DNA]</scope>
    <source>
        <strain evidence="9 10">LX-B</strain>
    </source>
</reference>
<keyword evidence="2" id="KW-1003">Cell membrane</keyword>
<dbReference type="GO" id="GO:0022857">
    <property type="term" value="F:transmembrane transporter activity"/>
    <property type="evidence" value="ECO:0007669"/>
    <property type="project" value="TreeGrafter"/>
</dbReference>
<sequence>MRVTENLTMAVKNLAANKIRSLLTMLGVIIGVAAVIVMVALGEGAKQQITQNITAMGSNLVMVFAGMGNSRGGSFGGGQPLTNDILPVIAEASTDIAAIAPEARRSDVVGNGFVSMQTSVIGCTIPYFTVRNYQLAGGRVFDESELNARRRVAVIGSYVAQQLYPDSDPLGQDIKVGTVRFQIIGVLAEKGQSGFGNSDDLILIPLTTAQQRIFGNQNISTIYIQAENEKQVDSVYNQIYAALYYKFKDESKFTVRNQAEILATVEQTTQTFTMLLAGIAAVSLLVGGIGIMNIMLVSVTERIKEIGIRKAIGAQKAEILGLFLIEAVVLSLIGGLIGISLGWGLALLVTQITGWAAVISLQSILLSFGFSIVVGLFFGGYPAYKAAGLHPIEALRHE</sequence>
<dbReference type="Pfam" id="PF02687">
    <property type="entry name" value="FtsX"/>
    <property type="match status" value="1"/>
</dbReference>
<keyword evidence="5 7" id="KW-0472">Membrane</keyword>
<dbReference type="InterPro" id="IPR050250">
    <property type="entry name" value="Macrolide_Exporter_MacB"/>
</dbReference>
<feature type="domain" description="Rhodanese" evidence="8">
    <location>
        <begin position="364"/>
        <end position="393"/>
    </location>
</feature>
<evidence type="ECO:0000256" key="2">
    <source>
        <dbReference type="ARBA" id="ARBA00022475"/>
    </source>
</evidence>
<comment type="caution">
    <text evidence="9">The sequence shown here is derived from an EMBL/GenBank/DDBJ whole genome shotgun (WGS) entry which is preliminary data.</text>
</comment>
<dbReference type="GO" id="GO:0005886">
    <property type="term" value="C:plasma membrane"/>
    <property type="evidence" value="ECO:0007669"/>
    <property type="project" value="UniProtKB-SubCell"/>
</dbReference>
<evidence type="ECO:0000256" key="4">
    <source>
        <dbReference type="ARBA" id="ARBA00022989"/>
    </source>
</evidence>
<dbReference type="PROSITE" id="PS50206">
    <property type="entry name" value="RHODANESE_3"/>
    <property type="match status" value="1"/>
</dbReference>
<keyword evidence="4 7" id="KW-1133">Transmembrane helix</keyword>
<protein>
    <submittedName>
        <fullName evidence="9">Putative ABC transport system permease protein</fullName>
    </submittedName>
</protein>
<organism evidence="9 10">
    <name type="scientific">Hydrogenispora ethanolica</name>
    <dbReference type="NCBI Taxonomy" id="1082276"/>
    <lineage>
        <taxon>Bacteria</taxon>
        <taxon>Bacillati</taxon>
        <taxon>Bacillota</taxon>
        <taxon>Hydrogenispora</taxon>
    </lineage>
</organism>
<accession>A0A4V2QBH9</accession>
<evidence type="ECO:0000313" key="9">
    <source>
        <dbReference type="EMBL" id="TCL56502.1"/>
    </source>
</evidence>
<comment type="subcellular location">
    <subcellularLocation>
        <location evidence="1">Cell membrane</location>
        <topology evidence="1">Multi-pass membrane protein</topology>
    </subcellularLocation>
</comment>
<proteinExistence type="inferred from homology"/>
<evidence type="ECO:0000256" key="1">
    <source>
        <dbReference type="ARBA" id="ARBA00004651"/>
    </source>
</evidence>
<evidence type="ECO:0000256" key="5">
    <source>
        <dbReference type="ARBA" id="ARBA00023136"/>
    </source>
</evidence>
<keyword evidence="3 7" id="KW-0812">Transmembrane</keyword>
<feature type="transmembrane region" description="Helical" evidence="7">
    <location>
        <begin position="352"/>
        <end position="378"/>
    </location>
</feature>
<dbReference type="EMBL" id="SLUN01000049">
    <property type="protein sequence ID" value="TCL56502.1"/>
    <property type="molecule type" value="Genomic_DNA"/>
</dbReference>
<evidence type="ECO:0000256" key="3">
    <source>
        <dbReference type="ARBA" id="ARBA00022692"/>
    </source>
</evidence>
<dbReference type="PANTHER" id="PTHR30572:SF4">
    <property type="entry name" value="ABC TRANSPORTER PERMEASE YTRF"/>
    <property type="match status" value="1"/>
</dbReference>
<name>A0A4V2QBH9_HYDET</name>
<evidence type="ECO:0000313" key="10">
    <source>
        <dbReference type="Proteomes" id="UP000295008"/>
    </source>
</evidence>
<dbReference type="Pfam" id="PF12704">
    <property type="entry name" value="MacB_PCD"/>
    <property type="match status" value="1"/>
</dbReference>
<keyword evidence="10" id="KW-1185">Reference proteome</keyword>
<dbReference type="AlphaFoldDB" id="A0A4V2QBH9"/>
<feature type="transmembrane region" description="Helical" evidence="7">
    <location>
        <begin position="274"/>
        <end position="299"/>
    </location>
</feature>
<gene>
    <name evidence="9" type="ORF">EDC14_104926</name>
</gene>
<evidence type="ECO:0000256" key="7">
    <source>
        <dbReference type="SAM" id="Phobius"/>
    </source>
</evidence>